<proteinExistence type="predicted"/>
<dbReference type="EMBL" id="JACXVP010000002">
    <property type="protein sequence ID" value="KAG5622730.1"/>
    <property type="molecule type" value="Genomic_DNA"/>
</dbReference>
<feature type="domain" description="Berberine/berberine-like" evidence="3">
    <location>
        <begin position="21"/>
        <end position="77"/>
    </location>
</feature>
<accession>A0A9J6AF33</accession>
<dbReference type="InterPro" id="IPR016169">
    <property type="entry name" value="FAD-bd_PCMH_sub2"/>
</dbReference>
<dbReference type="AlphaFoldDB" id="A0A9J6AF33"/>
<reference evidence="4 5" key="1">
    <citation type="submission" date="2020-09" db="EMBL/GenBank/DDBJ databases">
        <title>De no assembly of potato wild relative species, Solanum commersonii.</title>
        <authorList>
            <person name="Cho K."/>
        </authorList>
    </citation>
    <scope>NUCLEOTIDE SEQUENCE [LARGE SCALE GENOMIC DNA]</scope>
    <source>
        <strain evidence="4">LZ3.2</strain>
        <tissue evidence="4">Leaf</tissue>
    </source>
</reference>
<evidence type="ECO:0000313" key="5">
    <source>
        <dbReference type="Proteomes" id="UP000824120"/>
    </source>
</evidence>
<keyword evidence="1" id="KW-0285">Flavoprotein</keyword>
<dbReference type="OrthoDB" id="407275at2759"/>
<dbReference type="PANTHER" id="PTHR32448">
    <property type="entry name" value="OS08G0158400 PROTEIN"/>
    <property type="match status" value="1"/>
</dbReference>
<keyword evidence="2" id="KW-0274">FAD</keyword>
<keyword evidence="5" id="KW-1185">Reference proteome</keyword>
<dbReference type="Gene3D" id="3.30.465.10">
    <property type="match status" value="1"/>
</dbReference>
<evidence type="ECO:0000256" key="2">
    <source>
        <dbReference type="ARBA" id="ARBA00022827"/>
    </source>
</evidence>
<evidence type="ECO:0000256" key="1">
    <source>
        <dbReference type="ARBA" id="ARBA00022630"/>
    </source>
</evidence>
<evidence type="ECO:0000313" key="4">
    <source>
        <dbReference type="EMBL" id="KAG5622730.1"/>
    </source>
</evidence>
<dbReference type="GO" id="GO:0050660">
    <property type="term" value="F:flavin adenine dinucleotide binding"/>
    <property type="evidence" value="ECO:0007669"/>
    <property type="project" value="InterPro"/>
</dbReference>
<sequence>MAEETLQGNGAICCKISPRTAYLNYRDLDFGTNSEDYSYSKAKIWGEKYFSGNFERLAKVKSKVDPSNFFRNEQSIPPYSTKIIYS</sequence>
<evidence type="ECO:0000259" key="3">
    <source>
        <dbReference type="Pfam" id="PF08031"/>
    </source>
</evidence>
<name>A0A9J6AF33_SOLCO</name>
<dbReference type="GO" id="GO:0016491">
    <property type="term" value="F:oxidoreductase activity"/>
    <property type="evidence" value="ECO:0007669"/>
    <property type="project" value="InterPro"/>
</dbReference>
<protein>
    <recommendedName>
        <fullName evidence="3">Berberine/berberine-like domain-containing protein</fullName>
    </recommendedName>
</protein>
<dbReference type="Pfam" id="PF08031">
    <property type="entry name" value="BBE"/>
    <property type="match status" value="1"/>
</dbReference>
<gene>
    <name evidence="4" type="ORF">H5410_007948</name>
</gene>
<comment type="caution">
    <text evidence="4">The sequence shown here is derived from an EMBL/GenBank/DDBJ whole genome shotgun (WGS) entry which is preliminary data.</text>
</comment>
<organism evidence="4 5">
    <name type="scientific">Solanum commersonii</name>
    <name type="common">Commerson's wild potato</name>
    <name type="synonym">Commerson's nightshade</name>
    <dbReference type="NCBI Taxonomy" id="4109"/>
    <lineage>
        <taxon>Eukaryota</taxon>
        <taxon>Viridiplantae</taxon>
        <taxon>Streptophyta</taxon>
        <taxon>Embryophyta</taxon>
        <taxon>Tracheophyta</taxon>
        <taxon>Spermatophyta</taxon>
        <taxon>Magnoliopsida</taxon>
        <taxon>eudicotyledons</taxon>
        <taxon>Gunneridae</taxon>
        <taxon>Pentapetalae</taxon>
        <taxon>asterids</taxon>
        <taxon>lamiids</taxon>
        <taxon>Solanales</taxon>
        <taxon>Solanaceae</taxon>
        <taxon>Solanoideae</taxon>
        <taxon>Solaneae</taxon>
        <taxon>Solanum</taxon>
    </lineage>
</organism>
<dbReference type="Proteomes" id="UP000824120">
    <property type="component" value="Chromosome 2"/>
</dbReference>
<dbReference type="InterPro" id="IPR012951">
    <property type="entry name" value="BBE"/>
</dbReference>